<keyword evidence="2" id="KW-1185">Reference proteome</keyword>
<dbReference type="EMBL" id="ML208296">
    <property type="protein sequence ID" value="TFK71596.1"/>
    <property type="molecule type" value="Genomic_DNA"/>
</dbReference>
<sequence>MDTLAPELIEDIISWVYTESSPRDRSKTLAACCLVCRTWKHIAQHLLLSKFPVHGRDYDGPSFINTLISYPHLQKHVNSLWVQLDTWLKSTDKQSLLTQLLPNLQTIVIWFRFNEVGPREVDILSNIFSSDRLTRLGLVGSHKFPVSIFSQCSSLNELYLYKSSLYEARNQEFKQNTDSRPLLTQLHIESPYYEDIEAVRWFSSAQCSFDLSGLSSLHCIDRTKKNLAYDLVHTFVNLVSSSLQDLSLCPLPEFGHIARLHTYSSSTQFNPLPNLETLTLSLFQDYTTDTETIHLPWAIRLLSTLSHPQHLKVLRIPYHFRNWEAAKSSESEGHDIDYWEHLIRRQEVGWNNFEDLLTSDHFPNLCMVHFAAHDPDRGTELESTFAFGFAAVLPKLLPKLHDKGMLKLSFTSEMGYMSEKESWYYSR</sequence>
<gene>
    <name evidence="1" type="ORF">BDN72DRAFT_837494</name>
</gene>
<accession>A0ACD3B1W1</accession>
<evidence type="ECO:0000313" key="2">
    <source>
        <dbReference type="Proteomes" id="UP000308600"/>
    </source>
</evidence>
<organism evidence="1 2">
    <name type="scientific">Pluteus cervinus</name>
    <dbReference type="NCBI Taxonomy" id="181527"/>
    <lineage>
        <taxon>Eukaryota</taxon>
        <taxon>Fungi</taxon>
        <taxon>Dikarya</taxon>
        <taxon>Basidiomycota</taxon>
        <taxon>Agaricomycotina</taxon>
        <taxon>Agaricomycetes</taxon>
        <taxon>Agaricomycetidae</taxon>
        <taxon>Agaricales</taxon>
        <taxon>Pluteineae</taxon>
        <taxon>Pluteaceae</taxon>
        <taxon>Pluteus</taxon>
    </lineage>
</organism>
<proteinExistence type="predicted"/>
<name>A0ACD3B1W1_9AGAR</name>
<reference evidence="1 2" key="1">
    <citation type="journal article" date="2019" name="Nat. Ecol. Evol.">
        <title>Megaphylogeny resolves global patterns of mushroom evolution.</title>
        <authorList>
            <person name="Varga T."/>
            <person name="Krizsan K."/>
            <person name="Foldi C."/>
            <person name="Dima B."/>
            <person name="Sanchez-Garcia M."/>
            <person name="Sanchez-Ramirez S."/>
            <person name="Szollosi G.J."/>
            <person name="Szarkandi J.G."/>
            <person name="Papp V."/>
            <person name="Albert L."/>
            <person name="Andreopoulos W."/>
            <person name="Angelini C."/>
            <person name="Antonin V."/>
            <person name="Barry K.W."/>
            <person name="Bougher N.L."/>
            <person name="Buchanan P."/>
            <person name="Buyck B."/>
            <person name="Bense V."/>
            <person name="Catcheside P."/>
            <person name="Chovatia M."/>
            <person name="Cooper J."/>
            <person name="Damon W."/>
            <person name="Desjardin D."/>
            <person name="Finy P."/>
            <person name="Geml J."/>
            <person name="Haridas S."/>
            <person name="Hughes K."/>
            <person name="Justo A."/>
            <person name="Karasinski D."/>
            <person name="Kautmanova I."/>
            <person name="Kiss B."/>
            <person name="Kocsube S."/>
            <person name="Kotiranta H."/>
            <person name="LaButti K.M."/>
            <person name="Lechner B.E."/>
            <person name="Liimatainen K."/>
            <person name="Lipzen A."/>
            <person name="Lukacs Z."/>
            <person name="Mihaltcheva S."/>
            <person name="Morgado L.N."/>
            <person name="Niskanen T."/>
            <person name="Noordeloos M.E."/>
            <person name="Ohm R.A."/>
            <person name="Ortiz-Santana B."/>
            <person name="Ovrebo C."/>
            <person name="Racz N."/>
            <person name="Riley R."/>
            <person name="Savchenko A."/>
            <person name="Shiryaev A."/>
            <person name="Soop K."/>
            <person name="Spirin V."/>
            <person name="Szebenyi C."/>
            <person name="Tomsovsky M."/>
            <person name="Tulloss R.E."/>
            <person name="Uehling J."/>
            <person name="Grigoriev I.V."/>
            <person name="Vagvolgyi C."/>
            <person name="Papp T."/>
            <person name="Martin F.M."/>
            <person name="Miettinen O."/>
            <person name="Hibbett D.S."/>
            <person name="Nagy L.G."/>
        </authorList>
    </citation>
    <scope>NUCLEOTIDE SEQUENCE [LARGE SCALE GENOMIC DNA]</scope>
    <source>
        <strain evidence="1 2">NL-1719</strain>
    </source>
</reference>
<evidence type="ECO:0000313" key="1">
    <source>
        <dbReference type="EMBL" id="TFK71596.1"/>
    </source>
</evidence>
<dbReference type="Proteomes" id="UP000308600">
    <property type="component" value="Unassembled WGS sequence"/>
</dbReference>
<protein>
    <submittedName>
        <fullName evidence="1">Uncharacterized protein</fullName>
    </submittedName>
</protein>